<dbReference type="PANTHER" id="PTHR13734">
    <property type="entry name" value="TRNA-NUCLEOTIDYLTRANSFERASE"/>
    <property type="match status" value="1"/>
</dbReference>
<evidence type="ECO:0000256" key="1">
    <source>
        <dbReference type="ARBA" id="ARBA00007265"/>
    </source>
</evidence>
<evidence type="ECO:0000256" key="6">
    <source>
        <dbReference type="SAM" id="MobiDB-lite"/>
    </source>
</evidence>
<dbReference type="PROSITE" id="PS51731">
    <property type="entry name" value="GNAT_NAGS"/>
    <property type="match status" value="1"/>
</dbReference>
<dbReference type="GO" id="GO:0003723">
    <property type="term" value="F:RNA binding"/>
    <property type="evidence" value="ECO:0007669"/>
    <property type="project" value="UniProtKB-KW"/>
</dbReference>
<keyword evidence="4 5" id="KW-0694">RNA-binding</keyword>
<sequence length="1176" mass="131292">MASSIYWTRANINSSHQNCGILCFGKKLAPRFSSSLNWSIVKNRAAIGTFGNPIARSFSSPTAGRAKKQKLDRDVIVSVLESSATRRDAKGYLQKYALLPKPTSTAGASKQVEHQHKPLSKQLQVQRPFDVAIVVLRNPQKLQPDTINGIAKTLTQLRVLGLLSVVVVDCDVGESRSTFQNEALRLCEAVDSFGKPGARLVEQVLVGTSHYHGASPSPFWDDIYVHDYGILNRALQHNMITVIPSLARNDEITSPAPADAQRTSLALTRYFTGIQFEQDRDHSQNGSLGQGAEPLASVERVIILDAFGGTPVPGRPGVCQRFVNLEQEYDTLQSYLKGDERSSKPENSLSEEANRSHAKNIKLARDTLSLLPETASVLITTPFAAANTSSTSSSPGLSPIRNGEYQFGFDGMVTTRRKQNPLLHNLLTDKPVFSPSLPLQRIHSPDSAYLNTTESNDATLVKRGMPLAIYPDPRRAPWSPPAPGERRLQLSDKEIDLKRLVTLIEDSFGRKLDVDDYLRRTKENLAGVIIAGEYEGCAILTWEKPNDIDPQAAYEQGRFVPYLDKFAVLRSRQGSGGVADIIFNAMVRDCFPDGVLWRSRKDNPVNKWYFERSVGTTEDNVTAHFMLSRLYGPRLMMKRKLSAFLGDTALNTTMSTNRSVQLTQREQQLRFLLVNVAKFIDTTVKLGQPLVLRWAGGWVRDRLLGTESHDIDVAINAMTGQQFAQHLSEYCQQPDAAQTHGFAPGDIGRLHHIASNPDKSKHLETAMIKLFGMDLDFVNLRKETYAEDSRNPQMEFGTAEEDALRRDATINALFYNLHTEQIEDFTGGIRDMDAKTIRTPLEPFQTFMDDPLRVLRLIRFASRLGFTIDAESEKFMSDERVLEALRKKISRERVGVELEKMLKGKTPRVALELIDRLGLYQAIFSDPLQGNTTMPDISRWHVSYSCLEELLQNRDPGSICQILVDDEESTYLAWNLAAVSPWIPVEDRSGRKQKANALPPVGIIAREGFKASNKLTTIMGACHKHRAEILELKKAVCESAPKIHERDTFGMAIRKWEAVGGNWKLQVLGVILADAMEQLEDFPAGDNKDRDEFIRGWDKFLKHLAELDVYDAPNLKRLIDGRALAKALGISPGVWTGKALDICMAWQLRNPGETNPEGAVQAVRDKSQELGITLPE</sequence>
<comment type="similarity">
    <text evidence="1 5">Belongs to the tRNA nucleotidyltransferase/poly(A) polymerase family.</text>
</comment>
<dbReference type="SUPFAM" id="SSF81891">
    <property type="entry name" value="Poly A polymerase C-terminal region-like"/>
    <property type="match status" value="1"/>
</dbReference>
<feature type="region of interest" description="Disordered" evidence="6">
    <location>
        <begin position="334"/>
        <end position="357"/>
    </location>
</feature>
<dbReference type="GeneID" id="87924717"/>
<dbReference type="GO" id="GO:0000166">
    <property type="term" value="F:nucleotide binding"/>
    <property type="evidence" value="ECO:0007669"/>
    <property type="project" value="UniProtKB-KW"/>
</dbReference>
<dbReference type="InterPro" id="IPR043519">
    <property type="entry name" value="NT_sf"/>
</dbReference>
<dbReference type="InterPro" id="IPR006855">
    <property type="entry name" value="Vertebrate-like_GNAT_dom"/>
</dbReference>
<dbReference type="FunFam" id="3.30.460.10:FF:000019">
    <property type="entry name" value="tRNA nucleotidyltransferase cca2"/>
    <property type="match status" value="1"/>
</dbReference>
<dbReference type="Gene3D" id="3.40.630.30">
    <property type="match status" value="1"/>
</dbReference>
<reference evidence="8" key="1">
    <citation type="submission" date="2023-11" db="EMBL/GenBank/DDBJ databases">
        <title>The genome sequences of three competitors of mushroom-forming fungi.</title>
        <authorList>
            <person name="Beijen E."/>
            <person name="Ohm R.A."/>
        </authorList>
    </citation>
    <scope>NUCLEOTIDE SEQUENCE</scope>
    <source>
        <strain evidence="8">CBS 100526</strain>
    </source>
</reference>
<dbReference type="Gene3D" id="1.10.3090.10">
    <property type="entry name" value="cca-adding enzyme, domain 2"/>
    <property type="match status" value="1"/>
</dbReference>
<dbReference type="GO" id="GO:0005739">
    <property type="term" value="C:mitochondrion"/>
    <property type="evidence" value="ECO:0007669"/>
    <property type="project" value="UniProtKB-ARBA"/>
</dbReference>
<dbReference type="AlphaFoldDB" id="A0AAE1I8A8"/>
<dbReference type="Pfam" id="PF04768">
    <property type="entry name" value="NAT"/>
    <property type="match status" value="1"/>
</dbReference>
<evidence type="ECO:0000256" key="2">
    <source>
        <dbReference type="ARBA" id="ARBA00022679"/>
    </source>
</evidence>
<dbReference type="PANTHER" id="PTHR13734:SF5">
    <property type="entry name" value="CCA TRNA NUCLEOTIDYLTRANSFERASE, MITOCHONDRIAL"/>
    <property type="match status" value="1"/>
</dbReference>
<evidence type="ECO:0000259" key="7">
    <source>
        <dbReference type="PROSITE" id="PS51731"/>
    </source>
</evidence>
<gene>
    <name evidence="8" type="ORF">Triagg1_9813</name>
</gene>
<proteinExistence type="inferred from homology"/>
<dbReference type="InterPro" id="IPR002646">
    <property type="entry name" value="PolA_pol_head_dom"/>
</dbReference>
<evidence type="ECO:0000256" key="3">
    <source>
        <dbReference type="ARBA" id="ARBA00022741"/>
    </source>
</evidence>
<dbReference type="InterPro" id="IPR032828">
    <property type="entry name" value="PolyA_RNA-bd"/>
</dbReference>
<dbReference type="Gene3D" id="3.30.460.10">
    <property type="entry name" value="Beta Polymerase, domain 2"/>
    <property type="match status" value="1"/>
</dbReference>
<dbReference type="GO" id="GO:0052927">
    <property type="term" value="F:CC tRNA cytidylyltransferase activity"/>
    <property type="evidence" value="ECO:0007669"/>
    <property type="project" value="TreeGrafter"/>
</dbReference>
<evidence type="ECO:0000256" key="5">
    <source>
        <dbReference type="RuleBase" id="RU003953"/>
    </source>
</evidence>
<dbReference type="RefSeq" id="XP_062751270.1">
    <property type="nucleotide sequence ID" value="XM_062904812.1"/>
</dbReference>
<protein>
    <recommendedName>
        <fullName evidence="7">N-acetyltransferase domain-containing protein</fullName>
    </recommendedName>
</protein>
<dbReference type="Proteomes" id="UP001273209">
    <property type="component" value="Unassembled WGS sequence"/>
</dbReference>
<dbReference type="Pfam" id="PF01743">
    <property type="entry name" value="PolyA_pol"/>
    <property type="match status" value="1"/>
</dbReference>
<feature type="domain" description="N-acetyltransferase" evidence="7">
    <location>
        <begin position="484"/>
        <end position="662"/>
    </location>
</feature>
<organism evidence="8 9">
    <name type="scientific">Trichoderma aggressivum f. europaeum</name>
    <dbReference type="NCBI Taxonomy" id="173218"/>
    <lineage>
        <taxon>Eukaryota</taxon>
        <taxon>Fungi</taxon>
        <taxon>Dikarya</taxon>
        <taxon>Ascomycota</taxon>
        <taxon>Pezizomycotina</taxon>
        <taxon>Sordariomycetes</taxon>
        <taxon>Hypocreomycetidae</taxon>
        <taxon>Hypocreales</taxon>
        <taxon>Hypocreaceae</taxon>
        <taxon>Trichoderma</taxon>
    </lineage>
</organism>
<dbReference type="GO" id="GO:0001680">
    <property type="term" value="P:tRNA 3'-terminal CCA addition"/>
    <property type="evidence" value="ECO:0007669"/>
    <property type="project" value="UniProtKB-ARBA"/>
</dbReference>
<evidence type="ECO:0000256" key="4">
    <source>
        <dbReference type="ARBA" id="ARBA00022884"/>
    </source>
</evidence>
<keyword evidence="3" id="KW-0547">Nucleotide-binding</keyword>
<evidence type="ECO:0000313" key="8">
    <source>
        <dbReference type="EMBL" id="KAK4062695.1"/>
    </source>
</evidence>
<keyword evidence="2 5" id="KW-0808">Transferase</keyword>
<dbReference type="Pfam" id="PF12627">
    <property type="entry name" value="PolyA_pol_RNAbd"/>
    <property type="match status" value="1"/>
</dbReference>
<name>A0AAE1I8A8_9HYPO</name>
<keyword evidence="9" id="KW-1185">Reference proteome</keyword>
<evidence type="ECO:0000313" key="9">
    <source>
        <dbReference type="Proteomes" id="UP001273209"/>
    </source>
</evidence>
<accession>A0AAE1I8A8</accession>
<dbReference type="SUPFAM" id="SSF81301">
    <property type="entry name" value="Nucleotidyltransferase"/>
    <property type="match status" value="1"/>
</dbReference>
<comment type="caution">
    <text evidence="8">The sequence shown here is derived from an EMBL/GenBank/DDBJ whole genome shotgun (WGS) entry which is preliminary data.</text>
</comment>
<dbReference type="CDD" id="cd05398">
    <property type="entry name" value="NT_ClassII-CCAase"/>
    <property type="match status" value="1"/>
</dbReference>
<dbReference type="GO" id="GO:0052929">
    <property type="term" value="F:ATP:3'-cytidine-cytidine-tRNA adenylyltransferase activity"/>
    <property type="evidence" value="ECO:0007669"/>
    <property type="project" value="TreeGrafter"/>
</dbReference>
<dbReference type="EMBL" id="JAWRVG010000059">
    <property type="protein sequence ID" value="KAK4062695.1"/>
    <property type="molecule type" value="Genomic_DNA"/>
</dbReference>